<reference evidence="2 3" key="1">
    <citation type="submission" date="2018-08" db="EMBL/GenBank/DDBJ databases">
        <title>Recombination of ecologically and evolutionarily significant loci maintains genetic cohesion in the Pseudomonas syringae species complex.</title>
        <authorList>
            <person name="Dillon M."/>
            <person name="Thakur S."/>
            <person name="Almeida R.N.D."/>
            <person name="Weir B.S."/>
            <person name="Guttman D.S."/>
        </authorList>
    </citation>
    <scope>NUCLEOTIDE SEQUENCE [LARGE SCALE GENOMIC DNA]</scope>
    <source>
        <strain evidence="2 3">ICMP 19589</strain>
    </source>
</reference>
<dbReference type="AlphaFoldDB" id="A0A7Z6XXA7"/>
<feature type="region of interest" description="Disordered" evidence="1">
    <location>
        <begin position="1"/>
        <end position="76"/>
    </location>
</feature>
<organism evidence="2 3">
    <name type="scientific">Pseudomonas syringae pv. actinidiae</name>
    <dbReference type="NCBI Taxonomy" id="103796"/>
    <lineage>
        <taxon>Bacteria</taxon>
        <taxon>Pseudomonadati</taxon>
        <taxon>Pseudomonadota</taxon>
        <taxon>Gammaproteobacteria</taxon>
        <taxon>Pseudomonadales</taxon>
        <taxon>Pseudomonadaceae</taxon>
        <taxon>Pseudomonas</taxon>
        <taxon>Pseudomonas syringae</taxon>
    </lineage>
</organism>
<proteinExistence type="predicted"/>
<comment type="caution">
    <text evidence="2">The sequence shown here is derived from an EMBL/GenBank/DDBJ whole genome shotgun (WGS) entry which is preliminary data.</text>
</comment>
<feature type="compositionally biased region" description="Basic and acidic residues" evidence="1">
    <location>
        <begin position="64"/>
        <end position="76"/>
    </location>
</feature>
<name>A0A7Z6XXA7_PSESF</name>
<evidence type="ECO:0000313" key="2">
    <source>
        <dbReference type="EMBL" id="RMP79246.1"/>
    </source>
</evidence>
<dbReference type="EMBL" id="RBQT01000093">
    <property type="protein sequence ID" value="RMP79246.1"/>
    <property type="molecule type" value="Genomic_DNA"/>
</dbReference>
<evidence type="ECO:0000256" key="1">
    <source>
        <dbReference type="SAM" id="MobiDB-lite"/>
    </source>
</evidence>
<feature type="compositionally biased region" description="Basic and acidic residues" evidence="1">
    <location>
        <begin position="30"/>
        <end position="47"/>
    </location>
</feature>
<evidence type="ECO:0000313" key="3">
    <source>
        <dbReference type="Proteomes" id="UP000282289"/>
    </source>
</evidence>
<sequence>MPRRSKPTHHVDGCLNPLPNQGIPMTDPRNVAHDKKVQQEKKNHGEEIAPNAEHAPQPGMKPALKHDDDDKQDEHA</sequence>
<accession>A0A7Z6XXA7</accession>
<protein>
    <submittedName>
        <fullName evidence="2">Uncharacterized protein</fullName>
    </submittedName>
</protein>
<dbReference type="Proteomes" id="UP000282289">
    <property type="component" value="Unassembled WGS sequence"/>
</dbReference>
<gene>
    <name evidence="2" type="ORF">ALQ15_101445</name>
</gene>